<dbReference type="PANTHER" id="PTHR30545">
    <property type="entry name" value="SUGAR FERMENTATION STIMULATION PROTEIN A"/>
    <property type="match status" value="1"/>
</dbReference>
<dbReference type="Proteomes" id="UP000184608">
    <property type="component" value="Unassembled WGS sequence"/>
</dbReference>
<dbReference type="Pfam" id="PF17746">
    <property type="entry name" value="SfsA_N"/>
    <property type="match status" value="1"/>
</dbReference>
<dbReference type="FunFam" id="3.40.1350.60:FF:000001">
    <property type="entry name" value="Sugar fermentation stimulation protein A"/>
    <property type="match status" value="1"/>
</dbReference>
<dbReference type="GO" id="GO:0003677">
    <property type="term" value="F:DNA binding"/>
    <property type="evidence" value="ECO:0007669"/>
    <property type="project" value="InterPro"/>
</dbReference>
<sequence length="254" mass="28624">MKETIVHKNSKQMQYEPSLNSALLLKRYKRFLADVQRPDGHVMTIHCANTGAMTGCAEPGSTVWYSTSDNPKRKYPCSWELTQTTDNHFICVNTQRANILVKEAILSGVIEELQGYDQLKTEVRYGQENSRIDIFLSSPSQPDCYVEVKSVTLLDNHIREGCSTGQGFFPDAKTLRGQKHLRELIDVARNGHRAVLLFAVLHSGIEKVSPAHHIDANYSDLLQEAREEGVEVICYKAILSKHEIKLVSAVQLNQ</sequence>
<accession>A0A1M5YBF6</accession>
<evidence type="ECO:0000256" key="1">
    <source>
        <dbReference type="HAMAP-Rule" id="MF_00095"/>
    </source>
</evidence>
<dbReference type="Gene3D" id="3.40.1350.60">
    <property type="match status" value="1"/>
</dbReference>
<dbReference type="EMBL" id="FQXZ01000015">
    <property type="protein sequence ID" value="SHI09357.1"/>
    <property type="molecule type" value="Genomic_DNA"/>
</dbReference>
<dbReference type="CDD" id="cd22359">
    <property type="entry name" value="SfsA-like_bacterial"/>
    <property type="match status" value="1"/>
</dbReference>
<evidence type="ECO:0000313" key="5">
    <source>
        <dbReference type="Proteomes" id="UP000184608"/>
    </source>
</evidence>
<dbReference type="AlphaFoldDB" id="A0A1M5YBF6"/>
<evidence type="ECO:0000259" key="3">
    <source>
        <dbReference type="Pfam" id="PF17746"/>
    </source>
</evidence>
<gene>
    <name evidence="1 4" type="primary">sfsA</name>
    <name evidence="4" type="ORF">VA7868_01601</name>
</gene>
<dbReference type="FunFam" id="2.40.50.580:FF:000001">
    <property type="entry name" value="Sugar fermentation stimulation protein A"/>
    <property type="match status" value="1"/>
</dbReference>
<dbReference type="InterPro" id="IPR040452">
    <property type="entry name" value="SfsA_C"/>
</dbReference>
<evidence type="ECO:0000259" key="2">
    <source>
        <dbReference type="Pfam" id="PF03749"/>
    </source>
</evidence>
<reference evidence="4 5" key="1">
    <citation type="submission" date="2016-11" db="EMBL/GenBank/DDBJ databases">
        <authorList>
            <person name="Jaros S."/>
            <person name="Januszkiewicz K."/>
            <person name="Wedrychowicz H."/>
        </authorList>
    </citation>
    <scope>NUCLEOTIDE SEQUENCE [LARGE SCALE GENOMIC DNA]</scope>
    <source>
        <strain evidence="4 5">CECT 7868</strain>
    </source>
</reference>
<dbReference type="InterPro" id="IPR041465">
    <property type="entry name" value="SfsA_N"/>
</dbReference>
<dbReference type="Gene3D" id="2.40.50.580">
    <property type="match status" value="1"/>
</dbReference>
<dbReference type="Pfam" id="PF03749">
    <property type="entry name" value="SfsA"/>
    <property type="match status" value="1"/>
</dbReference>
<dbReference type="InterPro" id="IPR005224">
    <property type="entry name" value="SfsA"/>
</dbReference>
<protein>
    <recommendedName>
        <fullName evidence="1">Sugar fermentation stimulation protein homolog</fullName>
    </recommendedName>
</protein>
<dbReference type="STRING" id="1216006.VA7868_01601"/>
<dbReference type="NCBIfam" id="TIGR00230">
    <property type="entry name" value="sfsA"/>
    <property type="match status" value="1"/>
</dbReference>
<feature type="domain" description="Sugar fermentation stimulation protein C-terminal" evidence="2">
    <location>
        <begin position="95"/>
        <end position="241"/>
    </location>
</feature>
<name>A0A1M5YBF6_9VIBR</name>
<dbReference type="PANTHER" id="PTHR30545:SF2">
    <property type="entry name" value="SUGAR FERMENTATION STIMULATION PROTEIN A"/>
    <property type="match status" value="1"/>
</dbReference>
<keyword evidence="5" id="KW-1185">Reference proteome</keyword>
<proteinExistence type="inferred from homology"/>
<evidence type="ECO:0000313" key="4">
    <source>
        <dbReference type="EMBL" id="SHI09357.1"/>
    </source>
</evidence>
<organism evidence="4 5">
    <name type="scientific">Vibrio aerogenes CECT 7868</name>
    <dbReference type="NCBI Taxonomy" id="1216006"/>
    <lineage>
        <taxon>Bacteria</taxon>
        <taxon>Pseudomonadati</taxon>
        <taxon>Pseudomonadota</taxon>
        <taxon>Gammaproteobacteria</taxon>
        <taxon>Vibrionales</taxon>
        <taxon>Vibrionaceae</taxon>
        <taxon>Vibrio</taxon>
    </lineage>
</organism>
<comment type="similarity">
    <text evidence="1">Belongs to the SfsA family.</text>
</comment>
<dbReference type="HAMAP" id="MF_00095">
    <property type="entry name" value="SfsA"/>
    <property type="match status" value="1"/>
</dbReference>
<feature type="domain" description="SfsA N-terminal OB" evidence="3">
    <location>
        <begin position="25"/>
        <end position="92"/>
    </location>
</feature>